<dbReference type="SUPFAM" id="SSF52540">
    <property type="entry name" value="P-loop containing nucleoside triphosphate hydrolases"/>
    <property type="match status" value="1"/>
</dbReference>
<evidence type="ECO:0000256" key="3">
    <source>
        <dbReference type="ARBA" id="ARBA00022821"/>
    </source>
</evidence>
<gene>
    <name evidence="8" type="ORF">K2173_017154</name>
</gene>
<dbReference type="PANTHER" id="PTHR11017">
    <property type="entry name" value="LEUCINE-RICH REPEAT-CONTAINING PROTEIN"/>
    <property type="match status" value="1"/>
</dbReference>
<evidence type="ECO:0000313" key="9">
    <source>
        <dbReference type="Proteomes" id="UP001159364"/>
    </source>
</evidence>
<sequence>MLPILAALALALFALAIITLHFYKTQPNNRVSSSPTPAETDGTGSVLSASPNPEQSPGGGRDCPKGQEQGSFHVFLSFRGPDVRSGFLGHLYDAFVREGIRTYIDDEELRKGEEIDGSLMKAIEDSRIAVVLLSKNYASSRWCLDELAKIMELRKEEKIVVKPVFYRVDPREVRTPRESFAKALAAHEAKLGKDSDKVKRWREGLFEVGSLSGWHLDDKGHEAELVRSIVKDVNVLLDRPRLDVAKYPVGIEARVEQIKNLLSLGSGKVLLVGLWGMGGVGKTTIAKAVFNAIADQYEGCAFLQNVREESTNPSVGLTKLQEKLLSEVLRRKDVKVSSTAAGISLIEDRLSSKKVLLLLDDVSESEQLDALAGGLHWFGSGSRILITTRDSALLTVCNEYVVHKVEELPYEEALQLFSRHSSLESNRPSIPMDLVNRCLDYTKGLPLALAVLGSLLRNRPEIHWKGTLKKLADSPAKDIDKVLRVSFDGLERNEREIFLDIACFFKGLGQDYIENVIDACSFEASTGIQILIERCLITIDGYTIKGAKQVQMHDLLQLTGKNIVCEEFPDEPESRSRLWDYEHVLDVLSNGAGSNAIKAIVVRLGDPTRIRVDADVLTKFRKLRLLVMHKVTYNGDPLSFPSGLCWLEWLGYSASTFVFSPDTAFKHMRHISLERCQRVTEIPDLSSCRNLETLNFSNCTGLVRVDNSVGYLEKLIRLSLGGCGNLAKFPDELHWRSLETLTLAGCYKLEKFPEVMVEMERLEKLGLRRTGIRELPASVVNLVSVKSIDLSSCSNLMTVPCSIYRLRNLVSLDLRGCWSLEVFPQHNEGSTEPAGSVGFPSLLCLKLSRCNLRDVEFLGGVNCFPKLTELYLSENDMITEIPSLSSFENLEKLYIDKCRRLRDIAGLPVHLRVLIANGCGSVRRIQGLSPSCIADFDEINLSSCPELANQGIHMAGVLPLEVIFSPFFLSFCSFFRCEESSSDLHCPQEARKLRPDANFAFTGTKLPDWLQQSNFPDSVLFLVPSDMADNLVGIISCGVFDLQEGVGDGQFICFIEMFIDDESVHSYGDNSFSLEHASGVVLLRGLDRYNSRSVSRLDELLRKHDREHFMVSLVFTTTEGGFVRKCGFRLIFKGEENESRDVQLLERLDLLPDEGHRRPDSQEVDEQEEENS</sequence>
<dbReference type="InterPro" id="IPR044974">
    <property type="entry name" value="Disease_R_plants"/>
</dbReference>
<dbReference type="PROSITE" id="PS51450">
    <property type="entry name" value="LRR"/>
    <property type="match status" value="1"/>
</dbReference>
<dbReference type="SUPFAM" id="SSF52058">
    <property type="entry name" value="L domain-like"/>
    <property type="match status" value="1"/>
</dbReference>
<dbReference type="Pfam" id="PF01582">
    <property type="entry name" value="TIR"/>
    <property type="match status" value="1"/>
</dbReference>
<feature type="compositionally biased region" description="Acidic residues" evidence="5">
    <location>
        <begin position="1162"/>
        <end position="1172"/>
    </location>
</feature>
<feature type="chain" id="PRO_5043765229" description="TIR domain-containing protein" evidence="6">
    <location>
        <begin position="17"/>
        <end position="1172"/>
    </location>
</feature>
<dbReference type="GO" id="GO:0043531">
    <property type="term" value="F:ADP binding"/>
    <property type="evidence" value="ECO:0007669"/>
    <property type="project" value="InterPro"/>
</dbReference>
<dbReference type="InterPro" id="IPR000157">
    <property type="entry name" value="TIR_dom"/>
</dbReference>
<dbReference type="InterPro" id="IPR042197">
    <property type="entry name" value="Apaf_helical"/>
</dbReference>
<dbReference type="Pfam" id="PF23282">
    <property type="entry name" value="WHD_ROQ1"/>
    <property type="match status" value="1"/>
</dbReference>
<dbReference type="Pfam" id="PF00931">
    <property type="entry name" value="NB-ARC"/>
    <property type="match status" value="1"/>
</dbReference>
<dbReference type="SUPFAM" id="SSF52200">
    <property type="entry name" value="Toll/Interleukin receptor TIR domain"/>
    <property type="match status" value="1"/>
</dbReference>
<dbReference type="Gene3D" id="3.40.50.10140">
    <property type="entry name" value="Toll/interleukin-1 receptor homology (TIR) domain"/>
    <property type="match status" value="1"/>
</dbReference>
<dbReference type="InterPro" id="IPR002182">
    <property type="entry name" value="NB-ARC"/>
</dbReference>
<evidence type="ECO:0000256" key="2">
    <source>
        <dbReference type="ARBA" id="ARBA00022737"/>
    </source>
</evidence>
<dbReference type="PROSITE" id="PS50104">
    <property type="entry name" value="TIR"/>
    <property type="match status" value="1"/>
</dbReference>
<dbReference type="InterPro" id="IPR036390">
    <property type="entry name" value="WH_DNA-bd_sf"/>
</dbReference>
<dbReference type="InterPro" id="IPR027417">
    <property type="entry name" value="P-loop_NTPase"/>
</dbReference>
<dbReference type="EMBL" id="JAIWQS010000001">
    <property type="protein sequence ID" value="KAJ8774708.1"/>
    <property type="molecule type" value="Genomic_DNA"/>
</dbReference>
<dbReference type="Gene3D" id="3.40.50.300">
    <property type="entry name" value="P-loop containing nucleotide triphosphate hydrolases"/>
    <property type="match status" value="1"/>
</dbReference>
<dbReference type="Pfam" id="PF23286">
    <property type="entry name" value="LRR_13"/>
    <property type="match status" value="1"/>
</dbReference>
<keyword evidence="4" id="KW-0520">NAD</keyword>
<keyword evidence="1" id="KW-0433">Leucine-rich repeat</keyword>
<reference evidence="8 9" key="1">
    <citation type="submission" date="2021-09" db="EMBL/GenBank/DDBJ databases">
        <title>Genomic insights and catalytic innovation underlie evolution of tropane alkaloids biosynthesis.</title>
        <authorList>
            <person name="Wang Y.-J."/>
            <person name="Tian T."/>
            <person name="Huang J.-P."/>
            <person name="Huang S.-X."/>
        </authorList>
    </citation>
    <scope>NUCLEOTIDE SEQUENCE [LARGE SCALE GENOMIC DNA]</scope>
    <source>
        <strain evidence="8">KIB-2018</strain>
        <tissue evidence="8">Leaf</tissue>
    </source>
</reference>
<dbReference type="InterPro" id="IPR058546">
    <property type="entry name" value="RPS4B/Roq1-like_LRR"/>
</dbReference>
<evidence type="ECO:0000256" key="4">
    <source>
        <dbReference type="ARBA" id="ARBA00023027"/>
    </source>
</evidence>
<dbReference type="InterPro" id="IPR032675">
    <property type="entry name" value="LRR_dom_sf"/>
</dbReference>
<evidence type="ECO:0000256" key="5">
    <source>
        <dbReference type="SAM" id="MobiDB-lite"/>
    </source>
</evidence>
<dbReference type="SMART" id="SM00255">
    <property type="entry name" value="TIR"/>
    <property type="match status" value="1"/>
</dbReference>
<proteinExistence type="predicted"/>
<organism evidence="8 9">
    <name type="scientific">Erythroxylum novogranatense</name>
    <dbReference type="NCBI Taxonomy" id="1862640"/>
    <lineage>
        <taxon>Eukaryota</taxon>
        <taxon>Viridiplantae</taxon>
        <taxon>Streptophyta</taxon>
        <taxon>Embryophyta</taxon>
        <taxon>Tracheophyta</taxon>
        <taxon>Spermatophyta</taxon>
        <taxon>Magnoliopsida</taxon>
        <taxon>eudicotyledons</taxon>
        <taxon>Gunneridae</taxon>
        <taxon>Pentapetalae</taxon>
        <taxon>rosids</taxon>
        <taxon>fabids</taxon>
        <taxon>Malpighiales</taxon>
        <taxon>Erythroxylaceae</taxon>
        <taxon>Erythroxylum</taxon>
    </lineage>
</organism>
<keyword evidence="6" id="KW-0732">Signal</keyword>
<feature type="region of interest" description="Disordered" evidence="5">
    <location>
        <begin position="1153"/>
        <end position="1172"/>
    </location>
</feature>
<feature type="domain" description="TIR" evidence="7">
    <location>
        <begin position="70"/>
        <end position="237"/>
    </location>
</feature>
<accession>A0AAV8UA58</accession>
<evidence type="ECO:0000259" key="7">
    <source>
        <dbReference type="PROSITE" id="PS50104"/>
    </source>
</evidence>
<dbReference type="Gene3D" id="1.10.8.430">
    <property type="entry name" value="Helical domain of apoptotic protease-activating factors"/>
    <property type="match status" value="1"/>
</dbReference>
<evidence type="ECO:0000256" key="6">
    <source>
        <dbReference type="SAM" id="SignalP"/>
    </source>
</evidence>
<evidence type="ECO:0000256" key="1">
    <source>
        <dbReference type="ARBA" id="ARBA00022614"/>
    </source>
</evidence>
<protein>
    <recommendedName>
        <fullName evidence="7">TIR domain-containing protein</fullName>
    </recommendedName>
</protein>
<dbReference type="Gene3D" id="3.80.10.10">
    <property type="entry name" value="Ribonuclease Inhibitor"/>
    <property type="match status" value="2"/>
</dbReference>
<dbReference type="InterPro" id="IPR035897">
    <property type="entry name" value="Toll_tir_struct_dom_sf"/>
</dbReference>
<dbReference type="SUPFAM" id="SSF46785">
    <property type="entry name" value="Winged helix' DNA-binding domain"/>
    <property type="match status" value="1"/>
</dbReference>
<dbReference type="Proteomes" id="UP001159364">
    <property type="component" value="Linkage Group LG01"/>
</dbReference>
<keyword evidence="3" id="KW-0611">Plant defense</keyword>
<comment type="caution">
    <text evidence="8">The sequence shown here is derived from an EMBL/GenBank/DDBJ whole genome shotgun (WGS) entry which is preliminary data.</text>
</comment>
<dbReference type="InterPro" id="IPR001611">
    <property type="entry name" value="Leu-rich_rpt"/>
</dbReference>
<dbReference type="PRINTS" id="PR00364">
    <property type="entry name" value="DISEASERSIST"/>
</dbReference>
<dbReference type="FunFam" id="3.40.50.10140:FF:000007">
    <property type="entry name" value="Disease resistance protein (TIR-NBS-LRR class)"/>
    <property type="match status" value="1"/>
</dbReference>
<keyword evidence="2" id="KW-0677">Repeat</keyword>
<feature type="signal peptide" evidence="6">
    <location>
        <begin position="1"/>
        <end position="16"/>
    </location>
</feature>
<dbReference type="InterPro" id="IPR058192">
    <property type="entry name" value="WHD_ROQ1-like"/>
</dbReference>
<keyword evidence="9" id="KW-1185">Reference proteome</keyword>
<dbReference type="AlphaFoldDB" id="A0AAV8UA58"/>
<dbReference type="GO" id="GO:0007165">
    <property type="term" value="P:signal transduction"/>
    <property type="evidence" value="ECO:0007669"/>
    <property type="project" value="InterPro"/>
</dbReference>
<dbReference type="GO" id="GO:0006952">
    <property type="term" value="P:defense response"/>
    <property type="evidence" value="ECO:0007669"/>
    <property type="project" value="UniProtKB-KW"/>
</dbReference>
<feature type="region of interest" description="Disordered" evidence="5">
    <location>
        <begin position="27"/>
        <end position="64"/>
    </location>
</feature>
<name>A0AAV8UA58_9ROSI</name>
<dbReference type="PANTHER" id="PTHR11017:SF292">
    <property type="entry name" value="AAA+ ATPASE DOMAIN-CONTAINING PROTEIN"/>
    <property type="match status" value="1"/>
</dbReference>
<evidence type="ECO:0000313" key="8">
    <source>
        <dbReference type="EMBL" id="KAJ8774708.1"/>
    </source>
</evidence>
<feature type="compositionally biased region" description="Polar residues" evidence="5">
    <location>
        <begin position="27"/>
        <end position="55"/>
    </location>
</feature>